<dbReference type="Proteomes" id="UP000729402">
    <property type="component" value="Unassembled WGS sequence"/>
</dbReference>
<sequence length="128" mass="14092">MCAAFEVEVENLRALHGVLEAEVHTLRAERDVLEVEVQELRKEKADLLASNSELKSSEEALLAERAKNEGVVAKIMNVLRAHPSSDEDVGSHHGQIQRSLGQGVLRSHQGSESVTSKHPLRLPKGFKP</sequence>
<accession>A0A8J6BY18</accession>
<feature type="compositionally biased region" description="Basic residues" evidence="2">
    <location>
        <begin position="118"/>
        <end position="128"/>
    </location>
</feature>
<reference evidence="3" key="2">
    <citation type="submission" date="2021-02" db="EMBL/GenBank/DDBJ databases">
        <authorList>
            <person name="Kimball J.A."/>
            <person name="Haas M.W."/>
            <person name="Macchietto M."/>
            <person name="Kono T."/>
            <person name="Duquette J."/>
            <person name="Shao M."/>
        </authorList>
    </citation>
    <scope>NUCLEOTIDE SEQUENCE</scope>
    <source>
        <tissue evidence="3">Fresh leaf tissue</tissue>
    </source>
</reference>
<gene>
    <name evidence="3" type="ORF">GUJ93_ZPchr0013g34478</name>
</gene>
<evidence type="ECO:0000256" key="1">
    <source>
        <dbReference type="SAM" id="Coils"/>
    </source>
</evidence>
<feature type="coiled-coil region" evidence="1">
    <location>
        <begin position="9"/>
        <end position="57"/>
    </location>
</feature>
<feature type="region of interest" description="Disordered" evidence="2">
    <location>
        <begin position="83"/>
        <end position="128"/>
    </location>
</feature>
<dbReference type="AlphaFoldDB" id="A0A8J6BY18"/>
<evidence type="ECO:0000313" key="4">
    <source>
        <dbReference type="Proteomes" id="UP000729402"/>
    </source>
</evidence>
<organism evidence="3 4">
    <name type="scientific">Zizania palustris</name>
    <name type="common">Northern wild rice</name>
    <dbReference type="NCBI Taxonomy" id="103762"/>
    <lineage>
        <taxon>Eukaryota</taxon>
        <taxon>Viridiplantae</taxon>
        <taxon>Streptophyta</taxon>
        <taxon>Embryophyta</taxon>
        <taxon>Tracheophyta</taxon>
        <taxon>Spermatophyta</taxon>
        <taxon>Magnoliopsida</taxon>
        <taxon>Liliopsida</taxon>
        <taxon>Poales</taxon>
        <taxon>Poaceae</taxon>
        <taxon>BOP clade</taxon>
        <taxon>Oryzoideae</taxon>
        <taxon>Oryzeae</taxon>
        <taxon>Zizaniinae</taxon>
        <taxon>Zizania</taxon>
    </lineage>
</organism>
<evidence type="ECO:0000313" key="3">
    <source>
        <dbReference type="EMBL" id="KAG8099882.1"/>
    </source>
</evidence>
<reference evidence="3" key="1">
    <citation type="journal article" date="2021" name="bioRxiv">
        <title>Whole Genome Assembly and Annotation of Northern Wild Rice, Zizania palustris L., Supports a Whole Genome Duplication in the Zizania Genus.</title>
        <authorList>
            <person name="Haas M."/>
            <person name="Kono T."/>
            <person name="Macchietto M."/>
            <person name="Millas R."/>
            <person name="McGilp L."/>
            <person name="Shao M."/>
            <person name="Duquette J."/>
            <person name="Hirsch C.N."/>
            <person name="Kimball J."/>
        </authorList>
    </citation>
    <scope>NUCLEOTIDE SEQUENCE</scope>
    <source>
        <tissue evidence="3">Fresh leaf tissue</tissue>
    </source>
</reference>
<proteinExistence type="predicted"/>
<keyword evidence="1" id="KW-0175">Coiled coil</keyword>
<dbReference type="EMBL" id="JAAALK010000079">
    <property type="protein sequence ID" value="KAG8099882.1"/>
    <property type="molecule type" value="Genomic_DNA"/>
</dbReference>
<keyword evidence="4" id="KW-1185">Reference proteome</keyword>
<protein>
    <submittedName>
        <fullName evidence="3">Uncharacterized protein</fullName>
    </submittedName>
</protein>
<evidence type="ECO:0000256" key="2">
    <source>
        <dbReference type="SAM" id="MobiDB-lite"/>
    </source>
</evidence>
<comment type="caution">
    <text evidence="3">The sequence shown here is derived from an EMBL/GenBank/DDBJ whole genome shotgun (WGS) entry which is preliminary data.</text>
</comment>
<name>A0A8J6BY18_ZIZPA</name>